<evidence type="ECO:0000313" key="3">
    <source>
        <dbReference type="EMBL" id="KMN12659.1"/>
    </source>
</evidence>
<gene>
    <name evidence="3" type="ORF">TU86_16745</name>
</gene>
<protein>
    <submittedName>
        <fullName evidence="3">CBS domain protein</fullName>
    </submittedName>
</protein>
<keyword evidence="1" id="KW-0472">Membrane</keyword>
<organism evidence="3 4">
    <name type="scientific">Pseudomonas weihenstephanensis</name>
    <dbReference type="NCBI Taxonomy" id="1608994"/>
    <lineage>
        <taxon>Bacteria</taxon>
        <taxon>Pseudomonadati</taxon>
        <taxon>Pseudomonadota</taxon>
        <taxon>Gammaproteobacteria</taxon>
        <taxon>Pseudomonadales</taxon>
        <taxon>Pseudomonadaceae</taxon>
        <taxon>Pseudomonas</taxon>
    </lineage>
</organism>
<sequence>MQTRWIRRLLPAATNTRPIEWSRAAIGVSLGTLFSVWLCSVFFGLPVAMHLIGPLGASAILLFAVSSGALAQPWSILGGYLCATVVSLLVVHFLGRDLASACLAVGAALIIMCLLRCLHPPAGALALLVVLADPDSARLGWELLAPVMLSALCMLLAALAYNNLTRVRYPKKHTEPAPAAVVAPTAPGDPGITAEDLQHALAKMDAFIDVTPEDLEELIRTSEHYARRRSIGEVLSQAN</sequence>
<dbReference type="AlphaFoldDB" id="A0A0J6ILG2"/>
<evidence type="ECO:0000313" key="4">
    <source>
        <dbReference type="Proteomes" id="UP000036325"/>
    </source>
</evidence>
<feature type="transmembrane region" description="Helical" evidence="1">
    <location>
        <begin position="143"/>
        <end position="164"/>
    </location>
</feature>
<dbReference type="InterPro" id="IPR007065">
    <property type="entry name" value="HPP"/>
</dbReference>
<dbReference type="OrthoDB" id="9811720at2"/>
<evidence type="ECO:0000259" key="2">
    <source>
        <dbReference type="Pfam" id="PF04982"/>
    </source>
</evidence>
<dbReference type="InterPro" id="IPR058581">
    <property type="entry name" value="TM_HPP"/>
</dbReference>
<dbReference type="STRING" id="1608994.TU86_16745"/>
<feature type="transmembrane region" description="Helical" evidence="1">
    <location>
        <begin position="24"/>
        <end position="45"/>
    </location>
</feature>
<dbReference type="RefSeq" id="WP_048365436.1">
    <property type="nucleotide sequence ID" value="NZ_JYLF01000007.1"/>
</dbReference>
<proteinExistence type="predicted"/>
<dbReference type="Pfam" id="PF04982">
    <property type="entry name" value="TM_HPP"/>
    <property type="match status" value="1"/>
</dbReference>
<dbReference type="Proteomes" id="UP000036325">
    <property type="component" value="Unassembled WGS sequence"/>
</dbReference>
<feature type="transmembrane region" description="Helical" evidence="1">
    <location>
        <begin position="102"/>
        <end position="131"/>
    </location>
</feature>
<evidence type="ECO:0000256" key="1">
    <source>
        <dbReference type="SAM" id="Phobius"/>
    </source>
</evidence>
<accession>A0A0J6ILG2</accession>
<keyword evidence="1" id="KW-0812">Transmembrane</keyword>
<dbReference type="PATRIC" id="fig|1608994.3.peg.4030"/>
<keyword evidence="1" id="KW-1133">Transmembrane helix</keyword>
<feature type="domain" description="HPP transmembrane region" evidence="2">
    <location>
        <begin position="16"/>
        <end position="170"/>
    </location>
</feature>
<dbReference type="PANTHER" id="PTHR33741:SF5">
    <property type="entry name" value="TRANSMEMBRANE PROTEIN DDB_G0269096-RELATED"/>
    <property type="match status" value="1"/>
</dbReference>
<comment type="caution">
    <text evidence="3">The sequence shown here is derived from an EMBL/GenBank/DDBJ whole genome shotgun (WGS) entry which is preliminary data.</text>
</comment>
<name>A0A0J6ILG2_9PSED</name>
<dbReference type="EMBL" id="JYLF01000007">
    <property type="protein sequence ID" value="KMN12659.1"/>
    <property type="molecule type" value="Genomic_DNA"/>
</dbReference>
<reference evidence="3 4" key="1">
    <citation type="submission" date="2015-02" db="EMBL/GenBank/DDBJ databases">
        <title>Pseudomonas helleri sp. nov. and Pseudomonas weihenstephanensis sp. nov., isolated from raw cows milk.</title>
        <authorList>
            <person name="von Neubeck M."/>
            <person name="Huptas C."/>
            <person name="Wenning M."/>
            <person name="Scherer S."/>
        </authorList>
    </citation>
    <scope>NUCLEOTIDE SEQUENCE [LARGE SCALE GENOMIC DNA]</scope>
    <source>
        <strain evidence="3 4">DSM 29166</strain>
    </source>
</reference>
<dbReference type="PANTHER" id="PTHR33741">
    <property type="entry name" value="TRANSMEMBRANE PROTEIN DDB_G0269096-RELATED"/>
    <property type="match status" value="1"/>
</dbReference>
<feature type="transmembrane region" description="Helical" evidence="1">
    <location>
        <begin position="77"/>
        <end position="95"/>
    </location>
</feature>